<dbReference type="AlphaFoldDB" id="A0A1Y2LRA3"/>
<sequence>MVRHEYVRFLSAPAVNTSDWPLLRKKYSDLLQCSFARRPGSAVSDGNGQGAGKAILCSPSTPRQKRIRKSKFDIFVDVNTKSTSATSSLKKLKADERVSLSINTVPIASLQDLDAPFPFSPLSPLWKNIENYAEVERQPIV</sequence>
<evidence type="ECO:0000313" key="2">
    <source>
        <dbReference type="Proteomes" id="UP000193240"/>
    </source>
</evidence>
<dbReference type="Proteomes" id="UP000193240">
    <property type="component" value="Unassembled WGS sequence"/>
</dbReference>
<accession>A0A1Y2LRA3</accession>
<keyword evidence="2" id="KW-1185">Reference proteome</keyword>
<name>A0A1Y2LRA3_EPING</name>
<gene>
    <name evidence="1" type="ORF">B5807_10341</name>
</gene>
<reference evidence="1 2" key="1">
    <citation type="journal article" date="2017" name="Genome Announc.">
        <title>Genome sequence of the saprophytic ascomycete Epicoccum nigrum ICMP 19927 strain isolated from New Zealand.</title>
        <authorList>
            <person name="Fokin M."/>
            <person name="Fleetwood D."/>
            <person name="Weir B.S."/>
            <person name="Villas-Boas S.G."/>
        </authorList>
    </citation>
    <scope>NUCLEOTIDE SEQUENCE [LARGE SCALE GENOMIC DNA]</scope>
    <source>
        <strain evidence="1 2">ICMP 19927</strain>
    </source>
</reference>
<dbReference type="InParanoid" id="A0A1Y2LRA3"/>
<dbReference type="EMBL" id="KZ107854">
    <property type="protein sequence ID" value="OSS45448.1"/>
    <property type="molecule type" value="Genomic_DNA"/>
</dbReference>
<protein>
    <submittedName>
        <fullName evidence="1">Uncharacterized protein</fullName>
    </submittedName>
</protein>
<evidence type="ECO:0000313" key="1">
    <source>
        <dbReference type="EMBL" id="OSS45448.1"/>
    </source>
</evidence>
<organism evidence="1 2">
    <name type="scientific">Epicoccum nigrum</name>
    <name type="common">Soil fungus</name>
    <name type="synonym">Epicoccum purpurascens</name>
    <dbReference type="NCBI Taxonomy" id="105696"/>
    <lineage>
        <taxon>Eukaryota</taxon>
        <taxon>Fungi</taxon>
        <taxon>Dikarya</taxon>
        <taxon>Ascomycota</taxon>
        <taxon>Pezizomycotina</taxon>
        <taxon>Dothideomycetes</taxon>
        <taxon>Pleosporomycetidae</taxon>
        <taxon>Pleosporales</taxon>
        <taxon>Pleosporineae</taxon>
        <taxon>Didymellaceae</taxon>
        <taxon>Epicoccum</taxon>
    </lineage>
</organism>
<proteinExistence type="predicted"/>